<reference evidence="1 2" key="1">
    <citation type="submission" date="2021-04" db="EMBL/GenBank/DDBJ databases">
        <title>Pseudomonas rustica sp. nov. isolated from raw milk.</title>
        <authorList>
            <person name="Fiedler G."/>
            <person name="Gieschler S."/>
            <person name="Kabisch J."/>
            <person name="Grimmler C."/>
            <person name="Brinks E."/>
            <person name="Wagner N."/>
            <person name="Hetzer B."/>
            <person name="Franz C.M.A.P."/>
            <person name="Boehnlein C."/>
        </authorList>
    </citation>
    <scope>NUCLEOTIDE SEQUENCE [LARGE SCALE GENOMIC DNA]</scope>
    <source>
        <strain evidence="1 2">MBT-4</strain>
    </source>
</reference>
<dbReference type="RefSeq" id="WP_212544289.1">
    <property type="nucleotide sequence ID" value="NZ_JAGYHE010000017.1"/>
</dbReference>
<keyword evidence="2" id="KW-1185">Reference proteome</keyword>
<comment type="caution">
    <text evidence="1">The sequence shown here is derived from an EMBL/GenBank/DDBJ whole genome shotgun (WGS) entry which is preliminary data.</text>
</comment>
<name>A0ABS5MUF9_9PSED</name>
<dbReference type="EMBL" id="JAGYHF010000003">
    <property type="protein sequence ID" value="MBS4077940.1"/>
    <property type="molecule type" value="Genomic_DNA"/>
</dbReference>
<protein>
    <submittedName>
        <fullName evidence="1">Uncharacterized protein</fullName>
    </submittedName>
</protein>
<dbReference type="Proteomes" id="UP000676035">
    <property type="component" value="Unassembled WGS sequence"/>
</dbReference>
<organism evidence="1 2">
    <name type="scientific">Pseudomonas rustica</name>
    <dbReference type="NCBI Taxonomy" id="2827099"/>
    <lineage>
        <taxon>Bacteria</taxon>
        <taxon>Pseudomonadati</taxon>
        <taxon>Pseudomonadota</taxon>
        <taxon>Gammaproteobacteria</taxon>
        <taxon>Pseudomonadales</taxon>
        <taxon>Pseudomonadaceae</taxon>
        <taxon>Pseudomonas</taxon>
    </lineage>
</organism>
<proteinExistence type="predicted"/>
<evidence type="ECO:0000313" key="2">
    <source>
        <dbReference type="Proteomes" id="UP000676035"/>
    </source>
</evidence>
<sequence length="136" mass="15986">MFIDSDDGLPFKPSPSFFLAGLDIYDREETLGEELELLDPDNPSDREVIIVNYCLPTWKSYKHRYFIYQSLQEALEDPMYDFKSLFMYDPEAYSSFPSGWDEMQDTRVFFEDVFRLATIAWSNDLIKAAAEDISTW</sequence>
<gene>
    <name evidence="1" type="ORF">KFS80_06515</name>
</gene>
<accession>A0ABS5MUF9</accession>
<evidence type="ECO:0000313" key="1">
    <source>
        <dbReference type="EMBL" id="MBS4077940.1"/>
    </source>
</evidence>